<keyword evidence="6" id="KW-1185">Reference proteome</keyword>
<evidence type="ECO:0000256" key="1">
    <source>
        <dbReference type="PIRSR" id="PIRSR601310-1"/>
    </source>
</evidence>
<dbReference type="EMBL" id="JGZO01000034">
    <property type="protein sequence ID" value="KFI90006.1"/>
    <property type="molecule type" value="Genomic_DNA"/>
</dbReference>
<dbReference type="PANTHER" id="PTHR46648:SF1">
    <property type="entry name" value="ADENOSINE 5'-MONOPHOSPHORAMIDASE HNT1"/>
    <property type="match status" value="1"/>
</dbReference>
<feature type="active site" description="Tele-AMP-histidine intermediate" evidence="1">
    <location>
        <position position="107"/>
    </location>
</feature>
<dbReference type="eggNOG" id="COG0537">
    <property type="taxonomic scope" value="Bacteria"/>
</dbReference>
<dbReference type="GeneID" id="85166614"/>
<dbReference type="Proteomes" id="UP000029033">
    <property type="component" value="Unassembled WGS sequence"/>
</dbReference>
<proteinExistence type="predicted"/>
<reference evidence="5 6" key="1">
    <citation type="submission" date="2014-03" db="EMBL/GenBank/DDBJ databases">
        <title>Genomics of Bifidobacteria.</title>
        <authorList>
            <person name="Ventura M."/>
            <person name="Milani C."/>
            <person name="Lugli G.A."/>
        </authorList>
    </citation>
    <scope>NUCLEOTIDE SEQUENCE [LARGE SCALE GENOMIC DNA]</scope>
    <source>
        <strain evidence="5 6">LMG 21589</strain>
    </source>
</reference>
<accession>A0A087D3A6</accession>
<dbReference type="PANTHER" id="PTHR46648">
    <property type="entry name" value="HIT FAMILY PROTEIN 1"/>
    <property type="match status" value="1"/>
</dbReference>
<sequence>MAHIEQSEQGDDCVFCVIVRGEAPCRPVMESRLALCFLSNDDQADYHLLVIPKRHAVNVLDCDAESLHAVADLAQRVGRHLVDDCGFDGVDLLNTSFVGDQSVMHLHVHLIARKYGDGLDTWPKLPGRSLGLDAAWRALR</sequence>
<dbReference type="PRINTS" id="PR00332">
    <property type="entry name" value="HISTRIAD"/>
</dbReference>
<dbReference type="InterPro" id="IPR001310">
    <property type="entry name" value="Histidine_triad_HIT"/>
</dbReference>
<evidence type="ECO:0000259" key="4">
    <source>
        <dbReference type="PROSITE" id="PS51084"/>
    </source>
</evidence>
<dbReference type="RefSeq" id="WP_033518837.1">
    <property type="nucleotide sequence ID" value="NZ_CAUPKV010000024.1"/>
</dbReference>
<dbReference type="AlphaFoldDB" id="A0A087D3A6"/>
<dbReference type="STRING" id="158787.BSCA_0341"/>
<dbReference type="PROSITE" id="PS51084">
    <property type="entry name" value="HIT_2"/>
    <property type="match status" value="1"/>
</dbReference>
<dbReference type="InterPro" id="IPR036265">
    <property type="entry name" value="HIT-like_sf"/>
</dbReference>
<protein>
    <submittedName>
        <fullName evidence="5">Protein hit</fullName>
    </submittedName>
</protein>
<dbReference type="SUPFAM" id="SSF54197">
    <property type="entry name" value="HIT-like"/>
    <property type="match status" value="1"/>
</dbReference>
<evidence type="ECO:0000256" key="2">
    <source>
        <dbReference type="PIRSR" id="PIRSR601310-3"/>
    </source>
</evidence>
<comment type="caution">
    <text evidence="5">The sequence shown here is derived from an EMBL/GenBank/DDBJ whole genome shotgun (WGS) entry which is preliminary data.</text>
</comment>
<gene>
    <name evidence="5" type="ORF">BSCA_0341</name>
</gene>
<organism evidence="5 6">
    <name type="scientific">Bifidobacterium scardovii</name>
    <dbReference type="NCBI Taxonomy" id="158787"/>
    <lineage>
        <taxon>Bacteria</taxon>
        <taxon>Bacillati</taxon>
        <taxon>Actinomycetota</taxon>
        <taxon>Actinomycetes</taxon>
        <taxon>Bifidobacteriales</taxon>
        <taxon>Bifidobacteriaceae</taxon>
        <taxon>Bifidobacterium</taxon>
    </lineage>
</organism>
<feature type="domain" description="HIT" evidence="4">
    <location>
        <begin position="14"/>
        <end position="120"/>
    </location>
</feature>
<evidence type="ECO:0000256" key="3">
    <source>
        <dbReference type="PROSITE-ProRule" id="PRU00464"/>
    </source>
</evidence>
<dbReference type="Pfam" id="PF01230">
    <property type="entry name" value="HIT"/>
    <property type="match status" value="1"/>
</dbReference>
<name>A0A087D3A6_9BIFI</name>
<dbReference type="Gene3D" id="3.30.428.10">
    <property type="entry name" value="HIT-like"/>
    <property type="match status" value="1"/>
</dbReference>
<feature type="short sequence motif" description="Histidine triad motif" evidence="2 3">
    <location>
        <begin position="105"/>
        <end position="109"/>
    </location>
</feature>
<dbReference type="OrthoDB" id="9784774at2"/>
<dbReference type="PROSITE" id="PS00892">
    <property type="entry name" value="HIT_1"/>
    <property type="match status" value="1"/>
</dbReference>
<dbReference type="InterPro" id="IPR019808">
    <property type="entry name" value="Histidine_triad_CS"/>
</dbReference>
<dbReference type="GO" id="GO:0003824">
    <property type="term" value="F:catalytic activity"/>
    <property type="evidence" value="ECO:0007669"/>
    <property type="project" value="InterPro"/>
</dbReference>
<dbReference type="GO" id="GO:0009117">
    <property type="term" value="P:nucleotide metabolic process"/>
    <property type="evidence" value="ECO:0007669"/>
    <property type="project" value="TreeGrafter"/>
</dbReference>
<evidence type="ECO:0000313" key="6">
    <source>
        <dbReference type="Proteomes" id="UP000029033"/>
    </source>
</evidence>
<evidence type="ECO:0000313" key="5">
    <source>
        <dbReference type="EMBL" id="KFI90006.1"/>
    </source>
</evidence>
<dbReference type="InterPro" id="IPR011146">
    <property type="entry name" value="HIT-like"/>
</dbReference>